<dbReference type="EMBL" id="ASSP01000009">
    <property type="protein sequence ID" value="EOS13760.1"/>
    <property type="molecule type" value="Genomic_DNA"/>
</dbReference>
<dbReference type="AlphaFoldDB" id="R9IA60"/>
<gene>
    <name evidence="1" type="ORF">C802_01604</name>
</gene>
<comment type="caution">
    <text evidence="1">The sequence shown here is derived from an EMBL/GenBank/DDBJ whole genome shotgun (WGS) entry which is preliminary data.</text>
</comment>
<accession>R9IA60</accession>
<dbReference type="HOGENOM" id="CLU_3247300_0_0_10"/>
<proteinExistence type="predicted"/>
<keyword evidence="2" id="KW-1185">Reference proteome</keyword>
<evidence type="ECO:0000313" key="2">
    <source>
        <dbReference type="Proteomes" id="UP000014200"/>
    </source>
</evidence>
<protein>
    <submittedName>
        <fullName evidence="1">Uncharacterized protein</fullName>
    </submittedName>
</protein>
<organism evidence="1 2">
    <name type="scientific">Phocaeicola sartorii</name>
    <dbReference type="NCBI Taxonomy" id="671267"/>
    <lineage>
        <taxon>Bacteria</taxon>
        <taxon>Pseudomonadati</taxon>
        <taxon>Bacteroidota</taxon>
        <taxon>Bacteroidia</taxon>
        <taxon>Bacteroidales</taxon>
        <taxon>Bacteroidaceae</taxon>
        <taxon>Phocaeicola</taxon>
    </lineage>
</organism>
<evidence type="ECO:0000313" key="1">
    <source>
        <dbReference type="EMBL" id="EOS13760.1"/>
    </source>
</evidence>
<dbReference type="Proteomes" id="UP000014200">
    <property type="component" value="Unassembled WGS sequence"/>
</dbReference>
<name>R9IA60_9BACT</name>
<dbReference type="PATRIC" id="fig|1235788.3.peg.1636"/>
<sequence length="42" mass="5223">MICKAETVYTVSASFFKQKPLYKRFYYNKNNERRTLWKDLKI</sequence>
<reference evidence="1 2" key="1">
    <citation type="submission" date="2013-04" db="EMBL/GenBank/DDBJ databases">
        <title>The Genome Sequence of Bacteroides massiliensis dnLKV3.</title>
        <authorList>
            <consortium name="The Broad Institute Genomics Platform"/>
            <consortium name="The Broad Institute Genome Sequencing Center for Infectious Disease"/>
            <person name="Earl A."/>
            <person name="Xavier R."/>
            <person name="Kuhn K."/>
            <person name="Stappenbeck T."/>
            <person name="Walker B."/>
            <person name="Young S."/>
            <person name="Zeng Q."/>
            <person name="Gargeya S."/>
            <person name="Fitzgerald M."/>
            <person name="Haas B."/>
            <person name="Abouelleil A."/>
            <person name="Allen A.W."/>
            <person name="Alvarado L."/>
            <person name="Arachchi H.M."/>
            <person name="Berlin A.M."/>
            <person name="Chapman S.B."/>
            <person name="Gainer-Dewar J."/>
            <person name="Goldberg J."/>
            <person name="Griggs A."/>
            <person name="Gujja S."/>
            <person name="Hansen M."/>
            <person name="Howarth C."/>
            <person name="Imamovic A."/>
            <person name="Ireland A."/>
            <person name="Larimer J."/>
            <person name="McCowan C."/>
            <person name="Murphy C."/>
            <person name="Pearson M."/>
            <person name="Poon T.W."/>
            <person name="Priest M."/>
            <person name="Roberts A."/>
            <person name="Saif S."/>
            <person name="Shea T."/>
            <person name="Sisk P."/>
            <person name="Sykes S."/>
            <person name="Wortman J."/>
            <person name="Nusbaum C."/>
            <person name="Birren B."/>
        </authorList>
    </citation>
    <scope>NUCLEOTIDE SEQUENCE [LARGE SCALE GENOMIC DNA]</scope>
    <source>
        <strain evidence="2">dnLKV3</strain>
    </source>
</reference>